<accession>A0ACB9LL52</accession>
<reference evidence="2" key="1">
    <citation type="journal article" date="2023" name="Front. Plant Sci.">
        <title>Chromosomal-level genome assembly of Melastoma candidum provides insights into trichome evolution.</title>
        <authorList>
            <person name="Zhong Y."/>
            <person name="Wu W."/>
            <person name="Sun C."/>
            <person name="Zou P."/>
            <person name="Liu Y."/>
            <person name="Dai S."/>
            <person name="Zhou R."/>
        </authorList>
    </citation>
    <scope>NUCLEOTIDE SEQUENCE [LARGE SCALE GENOMIC DNA]</scope>
</reference>
<keyword evidence="2" id="KW-1185">Reference proteome</keyword>
<evidence type="ECO:0000313" key="1">
    <source>
        <dbReference type="EMBL" id="KAI4311405.1"/>
    </source>
</evidence>
<name>A0ACB9LL52_9MYRT</name>
<proteinExistence type="predicted"/>
<dbReference type="Proteomes" id="UP001057402">
    <property type="component" value="Chromosome 11"/>
</dbReference>
<protein>
    <submittedName>
        <fullName evidence="1">Uncharacterized protein</fullName>
    </submittedName>
</protein>
<comment type="caution">
    <text evidence="1">The sequence shown here is derived from an EMBL/GenBank/DDBJ whole genome shotgun (WGS) entry which is preliminary data.</text>
</comment>
<evidence type="ECO:0000313" key="2">
    <source>
        <dbReference type="Proteomes" id="UP001057402"/>
    </source>
</evidence>
<organism evidence="1 2">
    <name type="scientific">Melastoma candidum</name>
    <dbReference type="NCBI Taxonomy" id="119954"/>
    <lineage>
        <taxon>Eukaryota</taxon>
        <taxon>Viridiplantae</taxon>
        <taxon>Streptophyta</taxon>
        <taxon>Embryophyta</taxon>
        <taxon>Tracheophyta</taxon>
        <taxon>Spermatophyta</taxon>
        <taxon>Magnoliopsida</taxon>
        <taxon>eudicotyledons</taxon>
        <taxon>Gunneridae</taxon>
        <taxon>Pentapetalae</taxon>
        <taxon>rosids</taxon>
        <taxon>malvids</taxon>
        <taxon>Myrtales</taxon>
        <taxon>Melastomataceae</taxon>
        <taxon>Melastomatoideae</taxon>
        <taxon>Melastomateae</taxon>
        <taxon>Melastoma</taxon>
    </lineage>
</organism>
<sequence>MQMSCDEGRVSEAFYDPVECLSIEEFDASNVGSSSLSEFAVWLSEPQSVKQRRKDFLLEMGLDELVSAVSCSSDNCPRIDGDSLGVTGINRLTESSEAVPSVSLSSSDSVDGCFVRSRDEVENDRNSVIRDREVGGQLMLESTLRSKDRVLDCSMKQERQNKELSLWKLLLSKMHNNRCIDKPRAPLRESSKIPNFSRIKAHHNKKQLLELSALFSIQDIQAHDSNICTMKFSPDGHYLATGGEDGNICIWRVTSADASLEEMYNGPEIYPNSKEEHLFCKGKIIDQSFVRKPSKIFWIDELPVQVLRGHTSDVLDLAWSSSNKLLSSSKDYTVRLWQLGFDLCQDVFHHSNYVTCIQFNPIDDDYFISGSIDGKARVWRVSTQRVVDWADVRDAISAIGYRPHGKGFAVGTITGTCHFYETTGMQMQRDMTISIQSRRKKHYGNKISSIEFSKDISGRVLISSQDSKVSVFEGNDIIYQYKGPRKSGSQRSASFISSGKHMVSLGGNSHVYLWNQSDYTRRRNGSSKSVLACEYFHSEGASVMLPWHGGFPKGANTVLAASHSHKKENGRFSLGKWLSQEGQCRTWPEELLPQFSQEGNPVEDYEGHGPVSETWGLVFVTGGKDGKIRTFHNYGLPVRL</sequence>
<gene>
    <name evidence="1" type="ORF">MLD38_036307</name>
</gene>
<dbReference type="EMBL" id="CM042890">
    <property type="protein sequence ID" value="KAI4311405.1"/>
    <property type="molecule type" value="Genomic_DNA"/>
</dbReference>